<evidence type="ECO:0000313" key="2">
    <source>
        <dbReference type="EMBL" id="GAA2769257.1"/>
    </source>
</evidence>
<protein>
    <submittedName>
        <fullName evidence="2">Uncharacterized protein</fullName>
    </submittedName>
</protein>
<organism evidence="2 3">
    <name type="scientific">Streptomyces indiaensis</name>
    <dbReference type="NCBI Taxonomy" id="284033"/>
    <lineage>
        <taxon>Bacteria</taxon>
        <taxon>Bacillati</taxon>
        <taxon>Actinomycetota</taxon>
        <taxon>Actinomycetes</taxon>
        <taxon>Kitasatosporales</taxon>
        <taxon>Streptomycetaceae</taxon>
        <taxon>Streptomyces</taxon>
    </lineage>
</organism>
<proteinExistence type="predicted"/>
<sequence length="163" mass="17641">MPADSTPDSAPENAAQQPAAEPSEAPLALSSKEHGLPETEALGESGDGDGGLATPMDTLDLHHGVFPLHDDAVFDSGSLPAVVDSASFVSGMSDFLKPLAVVGRFDEQEQAVLRVRAEKHPMPWTKAPASVQQDEAQGEHDRRKLKRVAEEWRRREIICRELP</sequence>
<name>A0ABP6HDV4_9ACTN</name>
<feature type="region of interest" description="Disordered" evidence="1">
    <location>
        <begin position="1"/>
        <end position="59"/>
    </location>
</feature>
<evidence type="ECO:0000313" key="3">
    <source>
        <dbReference type="Proteomes" id="UP001501474"/>
    </source>
</evidence>
<evidence type="ECO:0000256" key="1">
    <source>
        <dbReference type="SAM" id="MobiDB-lite"/>
    </source>
</evidence>
<gene>
    <name evidence="2" type="ORF">GCM10010104_03670</name>
</gene>
<reference evidence="3" key="1">
    <citation type="journal article" date="2019" name="Int. J. Syst. Evol. Microbiol.">
        <title>The Global Catalogue of Microorganisms (GCM) 10K type strain sequencing project: providing services to taxonomists for standard genome sequencing and annotation.</title>
        <authorList>
            <consortium name="The Broad Institute Genomics Platform"/>
            <consortium name="The Broad Institute Genome Sequencing Center for Infectious Disease"/>
            <person name="Wu L."/>
            <person name="Ma J."/>
        </authorList>
    </citation>
    <scope>NUCLEOTIDE SEQUENCE [LARGE SCALE GENOMIC DNA]</scope>
    <source>
        <strain evidence="3">JCM 3053</strain>
    </source>
</reference>
<dbReference type="Proteomes" id="UP001501474">
    <property type="component" value="Unassembled WGS sequence"/>
</dbReference>
<comment type="caution">
    <text evidence="2">The sequence shown here is derived from an EMBL/GenBank/DDBJ whole genome shotgun (WGS) entry which is preliminary data.</text>
</comment>
<feature type="compositionally biased region" description="Low complexity" evidence="1">
    <location>
        <begin position="9"/>
        <end position="30"/>
    </location>
</feature>
<keyword evidence="3" id="KW-1185">Reference proteome</keyword>
<dbReference type="RefSeq" id="WP_234847596.1">
    <property type="nucleotide sequence ID" value="NZ_BAAART010000006.1"/>
</dbReference>
<accession>A0ABP6HDV4</accession>
<dbReference type="EMBL" id="BAAART010000006">
    <property type="protein sequence ID" value="GAA2769257.1"/>
    <property type="molecule type" value="Genomic_DNA"/>
</dbReference>